<organism evidence="1 2">
    <name type="scientific">Hermanssonia centrifuga</name>
    <dbReference type="NCBI Taxonomy" id="98765"/>
    <lineage>
        <taxon>Eukaryota</taxon>
        <taxon>Fungi</taxon>
        <taxon>Dikarya</taxon>
        <taxon>Basidiomycota</taxon>
        <taxon>Agaricomycotina</taxon>
        <taxon>Agaricomycetes</taxon>
        <taxon>Polyporales</taxon>
        <taxon>Meruliaceae</taxon>
        <taxon>Hermanssonia</taxon>
    </lineage>
</organism>
<keyword evidence="2" id="KW-1185">Reference proteome</keyword>
<accession>A0A2R6NFX1</accession>
<sequence length="130" mass="14678">MSDFVTYPLDQTCVSGFTADMWNFPLPLDQIIAMFSSSGSTPPQVGRQQIPSWRPARTFPPQRYIAAAVQVVFHGISRLPMVAYVLPLVPPNIVYFVTTLPLSRVTLTDYRGFVIYDTYVRPTLKKHALL</sequence>
<dbReference type="AlphaFoldDB" id="A0A2R6NFX1"/>
<dbReference type="Proteomes" id="UP000186601">
    <property type="component" value="Unassembled WGS sequence"/>
</dbReference>
<comment type="caution">
    <text evidence="1">The sequence shown here is derived from an EMBL/GenBank/DDBJ whole genome shotgun (WGS) entry which is preliminary data.</text>
</comment>
<evidence type="ECO:0000313" key="1">
    <source>
        <dbReference type="EMBL" id="PSR71266.1"/>
    </source>
</evidence>
<gene>
    <name evidence="1" type="ORF">PHLCEN_2v12780</name>
</gene>
<proteinExistence type="predicted"/>
<dbReference type="EMBL" id="MLYV02001289">
    <property type="protein sequence ID" value="PSR71266.1"/>
    <property type="molecule type" value="Genomic_DNA"/>
</dbReference>
<evidence type="ECO:0000313" key="2">
    <source>
        <dbReference type="Proteomes" id="UP000186601"/>
    </source>
</evidence>
<name>A0A2R6NFX1_9APHY</name>
<protein>
    <submittedName>
        <fullName evidence="1">Uncharacterized protein</fullName>
    </submittedName>
</protein>
<dbReference type="OrthoDB" id="8191639at2759"/>
<reference evidence="1 2" key="1">
    <citation type="submission" date="2018-02" db="EMBL/GenBank/DDBJ databases">
        <title>Genome sequence of the basidiomycete white-rot fungus Phlebia centrifuga.</title>
        <authorList>
            <person name="Granchi Z."/>
            <person name="Peng M."/>
            <person name="de Vries R.P."/>
            <person name="Hilden K."/>
            <person name="Makela M.R."/>
            <person name="Grigoriev I."/>
            <person name="Riley R."/>
        </authorList>
    </citation>
    <scope>NUCLEOTIDE SEQUENCE [LARGE SCALE GENOMIC DNA]</scope>
    <source>
        <strain evidence="1 2">FBCC195</strain>
    </source>
</reference>